<reference evidence="2 3" key="1">
    <citation type="submission" date="2023-02" db="EMBL/GenBank/DDBJ databases">
        <title>LHISI_Scaffold_Assembly.</title>
        <authorList>
            <person name="Stuart O.P."/>
            <person name="Cleave R."/>
            <person name="Magrath M.J.L."/>
            <person name="Mikheyev A.S."/>
        </authorList>
    </citation>
    <scope>NUCLEOTIDE SEQUENCE [LARGE SCALE GENOMIC DNA]</scope>
    <source>
        <strain evidence="2">Daus_M_001</strain>
        <tissue evidence="2">Leg muscle</tissue>
    </source>
</reference>
<feature type="region of interest" description="Disordered" evidence="1">
    <location>
        <begin position="194"/>
        <end position="214"/>
    </location>
</feature>
<comment type="caution">
    <text evidence="2">The sequence shown here is derived from an EMBL/GenBank/DDBJ whole genome shotgun (WGS) entry which is preliminary data.</text>
</comment>
<gene>
    <name evidence="2" type="ORF">PR048_031006</name>
</gene>
<dbReference type="Proteomes" id="UP001159363">
    <property type="component" value="Chromosome 14"/>
</dbReference>
<feature type="region of interest" description="Disordered" evidence="1">
    <location>
        <begin position="268"/>
        <end position="288"/>
    </location>
</feature>
<dbReference type="EMBL" id="JARBHB010000015">
    <property type="protein sequence ID" value="KAJ8867211.1"/>
    <property type="molecule type" value="Genomic_DNA"/>
</dbReference>
<name>A0ABQ9G884_9NEOP</name>
<sequence length="661" mass="72389">MLAGRSQRRETWRAVAAGSQHRRHYLDRVPEVQHSLGGRGGGLQKQGSVGGGIHYFRQTLLASHHDKLGPIPGRVTPGFSHIGIVLDDPVGRRVFSAPSSEGGGCCRVARLFLMKSPKWPLFCRLTDSASAPAELTLVLCYTYSLYHETVQREWNVLFYGNHDIHLARGLSVECLQGALSRNIRDGAALECKGEKTRRKRHRPAQLPHANPPAIEPESPCWEASALATAPPLPQLTFRASRSREAGRGDVAPGVAVWNVAGEDHGATLDYGRPGQVTDPRSTVTADCKHGSRPQALLKLYRANPLQEAPWDLCVPERGNTGQCDGNIYSKVLEESAFFDAYFICSIDREQPLPHLLGRSLGKWFGEDVPPGTLHIKWVHAIKTRLRSEVADRPTLAHKCPLLSRPHGRSVLHGMNGTSQVDGDVAVWQLASTHFSHSVSRPPVQVLALSLPTFPFLYSCTEMYSKCQLLSRPHGCSVLHGMNGTSQVDGDVAVWQLASTHFPHSVSRPPVQVLALPLPTFPFLYSCTEILTTMGTKMAERLDCLPPTNADRAQSPAGSPDFRNWESCRTMPSVGGSSQGFPASRTPSFRRALHTHLTSPSWALKTSLLRAAQISSLALLLCLEETEVPRENTEATSNVRYVSPIRKSEGEPAGNPTRISLA</sequence>
<evidence type="ECO:0000313" key="2">
    <source>
        <dbReference type="EMBL" id="KAJ8867211.1"/>
    </source>
</evidence>
<proteinExistence type="predicted"/>
<keyword evidence="3" id="KW-1185">Reference proteome</keyword>
<evidence type="ECO:0000313" key="3">
    <source>
        <dbReference type="Proteomes" id="UP001159363"/>
    </source>
</evidence>
<organism evidence="2 3">
    <name type="scientific">Dryococelus australis</name>
    <dbReference type="NCBI Taxonomy" id="614101"/>
    <lineage>
        <taxon>Eukaryota</taxon>
        <taxon>Metazoa</taxon>
        <taxon>Ecdysozoa</taxon>
        <taxon>Arthropoda</taxon>
        <taxon>Hexapoda</taxon>
        <taxon>Insecta</taxon>
        <taxon>Pterygota</taxon>
        <taxon>Neoptera</taxon>
        <taxon>Polyneoptera</taxon>
        <taxon>Phasmatodea</taxon>
        <taxon>Verophasmatodea</taxon>
        <taxon>Anareolatae</taxon>
        <taxon>Phasmatidae</taxon>
        <taxon>Eurycanthinae</taxon>
        <taxon>Dryococelus</taxon>
    </lineage>
</organism>
<accession>A0ABQ9G884</accession>
<evidence type="ECO:0000256" key="1">
    <source>
        <dbReference type="SAM" id="MobiDB-lite"/>
    </source>
</evidence>
<protein>
    <submittedName>
        <fullName evidence="2">Uncharacterized protein</fullName>
    </submittedName>
</protein>